<dbReference type="PANTHER" id="PTHR35164">
    <property type="entry name" value="EXPRESSED PROTEIN"/>
    <property type="match status" value="1"/>
</dbReference>
<sequence length="291" mass="32549">MAWNGKEMGFVGCIKRAEEERVITQSENCKLVESLKAAETMARAAREETHKLRDILKQAISEANAAKAAADIAREENYQLKDCLAEKEEELHFLTEENKRLAISEAAAQEHVREINRLLSSVSSELKTEDVEENGSLSSPNWDDQGDEMDNSEAFSFNLEGLKFTTEPEDSVNKVSDEDPTNTGILKGSIFDTDAETPPAPDLSHQRRYSYAFTDDEGSTDSADFYHYALCSSIMKQETNENNVSASGKSDDGQKKSIQREDHFCTAFGLKMVKVLLSSRFLHCTSQTCYI</sequence>
<keyword evidence="1" id="KW-0175">Coiled coil</keyword>
<protein>
    <submittedName>
        <fullName evidence="3">Uncharacterized protein</fullName>
    </submittedName>
</protein>
<proteinExistence type="predicted"/>
<evidence type="ECO:0000256" key="2">
    <source>
        <dbReference type="SAM" id="MobiDB-lite"/>
    </source>
</evidence>
<dbReference type="EMBL" id="JACGWN010000104">
    <property type="protein sequence ID" value="KAL0386581.1"/>
    <property type="molecule type" value="Genomic_DNA"/>
</dbReference>
<evidence type="ECO:0000256" key="1">
    <source>
        <dbReference type="SAM" id="Coils"/>
    </source>
</evidence>
<name>A0AAW2S4E5_9LAMI</name>
<reference evidence="3" key="2">
    <citation type="journal article" date="2024" name="Plant">
        <title>Genomic evolution and insights into agronomic trait innovations of Sesamum species.</title>
        <authorList>
            <person name="Miao H."/>
            <person name="Wang L."/>
            <person name="Qu L."/>
            <person name="Liu H."/>
            <person name="Sun Y."/>
            <person name="Le M."/>
            <person name="Wang Q."/>
            <person name="Wei S."/>
            <person name="Zheng Y."/>
            <person name="Lin W."/>
            <person name="Duan Y."/>
            <person name="Cao H."/>
            <person name="Xiong S."/>
            <person name="Wang X."/>
            <person name="Wei L."/>
            <person name="Li C."/>
            <person name="Ma Q."/>
            <person name="Ju M."/>
            <person name="Zhao R."/>
            <person name="Li G."/>
            <person name="Mu C."/>
            <person name="Tian Q."/>
            <person name="Mei H."/>
            <person name="Zhang T."/>
            <person name="Gao T."/>
            <person name="Zhang H."/>
        </authorList>
    </citation>
    <scope>NUCLEOTIDE SEQUENCE</scope>
    <source>
        <strain evidence="3">KEN1</strain>
    </source>
</reference>
<accession>A0AAW2S4E5</accession>
<gene>
    <name evidence="3" type="ORF">Slati_4554900</name>
</gene>
<feature type="region of interest" description="Disordered" evidence="2">
    <location>
        <begin position="168"/>
        <end position="207"/>
    </location>
</feature>
<feature type="region of interest" description="Disordered" evidence="2">
    <location>
        <begin position="125"/>
        <end position="151"/>
    </location>
</feature>
<dbReference type="AlphaFoldDB" id="A0AAW2S4E5"/>
<comment type="caution">
    <text evidence="3">The sequence shown here is derived from an EMBL/GenBank/DDBJ whole genome shotgun (WGS) entry which is preliminary data.</text>
</comment>
<organism evidence="3">
    <name type="scientific">Sesamum latifolium</name>
    <dbReference type="NCBI Taxonomy" id="2727402"/>
    <lineage>
        <taxon>Eukaryota</taxon>
        <taxon>Viridiplantae</taxon>
        <taxon>Streptophyta</taxon>
        <taxon>Embryophyta</taxon>
        <taxon>Tracheophyta</taxon>
        <taxon>Spermatophyta</taxon>
        <taxon>Magnoliopsida</taxon>
        <taxon>eudicotyledons</taxon>
        <taxon>Gunneridae</taxon>
        <taxon>Pentapetalae</taxon>
        <taxon>asterids</taxon>
        <taxon>lamiids</taxon>
        <taxon>Lamiales</taxon>
        <taxon>Pedaliaceae</taxon>
        <taxon>Sesamum</taxon>
    </lineage>
</organism>
<feature type="coiled-coil region" evidence="1">
    <location>
        <begin position="56"/>
        <end position="104"/>
    </location>
</feature>
<evidence type="ECO:0000313" key="3">
    <source>
        <dbReference type="EMBL" id="KAL0386581.1"/>
    </source>
</evidence>
<reference evidence="3" key="1">
    <citation type="submission" date="2020-06" db="EMBL/GenBank/DDBJ databases">
        <authorList>
            <person name="Li T."/>
            <person name="Hu X."/>
            <person name="Zhang T."/>
            <person name="Song X."/>
            <person name="Zhang H."/>
            <person name="Dai N."/>
            <person name="Sheng W."/>
            <person name="Hou X."/>
            <person name="Wei L."/>
        </authorList>
    </citation>
    <scope>NUCLEOTIDE SEQUENCE</scope>
    <source>
        <strain evidence="3">KEN1</strain>
        <tissue evidence="3">Leaf</tissue>
    </source>
</reference>
<dbReference type="PANTHER" id="PTHR35164:SF9">
    <property type="entry name" value="EXPRESSED PROTEIN"/>
    <property type="match status" value="1"/>
</dbReference>